<feature type="region of interest" description="Disordered" evidence="1">
    <location>
        <begin position="1"/>
        <end position="81"/>
    </location>
</feature>
<feature type="transmembrane region" description="Helical" evidence="2">
    <location>
        <begin position="276"/>
        <end position="302"/>
    </location>
</feature>
<sequence length="334" mass="36801">MPSEVCQAQPTCVQEDVGSDILSEDEDQEHSNSPTSDSTDSSFVWPETNHPEPKVSTGYWSDSDHTQSEDERDPLIKHRENESTLVLPLSDSEDNDHISSAGRKFWFAASILPTYTETIAVDSPISSVDSIVDSFSPYLALREARVDSDYERVLTELGAEWRFVGGSLVALAGLEAGVFGFSSAATFQITNLAKRAIAVGSIASGIGLAIDAWFLLVYCNATPAKFQKMALDVYGKYLFFCISARIPALCMFTSACALMTFMLSVAWTAWPSAVLFMSFIVGVLVSLQFIVYGLHCIVVFIAEVARSIRRGIFRCLAWIRPPPPDKQEKHALER</sequence>
<proteinExistence type="predicted"/>
<keyword evidence="2" id="KW-0812">Transmembrane</keyword>
<comment type="caution">
    <text evidence="3">The sequence shown here is derived from an EMBL/GenBank/DDBJ whole genome shotgun (WGS) entry which is preliminary data.</text>
</comment>
<dbReference type="OrthoDB" id="2642524at2759"/>
<keyword evidence="2" id="KW-0472">Membrane</keyword>
<evidence type="ECO:0000256" key="1">
    <source>
        <dbReference type="SAM" id="MobiDB-lite"/>
    </source>
</evidence>
<gene>
    <name evidence="3" type="ORF">JVT61DRAFT_3225</name>
</gene>
<evidence type="ECO:0000313" key="3">
    <source>
        <dbReference type="EMBL" id="KAG6375655.1"/>
    </source>
</evidence>
<feature type="transmembrane region" description="Helical" evidence="2">
    <location>
        <begin position="196"/>
        <end position="216"/>
    </location>
</feature>
<organism evidence="3 4">
    <name type="scientific">Boletus reticuloceps</name>
    <dbReference type="NCBI Taxonomy" id="495285"/>
    <lineage>
        <taxon>Eukaryota</taxon>
        <taxon>Fungi</taxon>
        <taxon>Dikarya</taxon>
        <taxon>Basidiomycota</taxon>
        <taxon>Agaricomycotina</taxon>
        <taxon>Agaricomycetes</taxon>
        <taxon>Agaricomycetidae</taxon>
        <taxon>Boletales</taxon>
        <taxon>Boletineae</taxon>
        <taxon>Boletaceae</taxon>
        <taxon>Boletoideae</taxon>
        <taxon>Boletus</taxon>
    </lineage>
</organism>
<feature type="compositionally biased region" description="Low complexity" evidence="1">
    <location>
        <begin position="31"/>
        <end position="42"/>
    </location>
</feature>
<name>A0A8I2YNV5_9AGAM</name>
<reference evidence="3" key="1">
    <citation type="submission" date="2021-03" db="EMBL/GenBank/DDBJ databases">
        <title>Evolutionary innovations through gain and loss of genes in the ectomycorrhizal Boletales.</title>
        <authorList>
            <person name="Wu G."/>
            <person name="Miyauchi S."/>
            <person name="Morin E."/>
            <person name="Yang Z.-L."/>
            <person name="Xu J."/>
            <person name="Martin F.M."/>
        </authorList>
    </citation>
    <scope>NUCLEOTIDE SEQUENCE</scope>
    <source>
        <strain evidence="3">BR01</strain>
    </source>
</reference>
<feature type="transmembrane region" description="Helical" evidence="2">
    <location>
        <begin position="237"/>
        <end position="270"/>
    </location>
</feature>
<dbReference type="EMBL" id="JAGFBS010000014">
    <property type="protein sequence ID" value="KAG6375655.1"/>
    <property type="molecule type" value="Genomic_DNA"/>
</dbReference>
<dbReference type="AlphaFoldDB" id="A0A8I2YNV5"/>
<protein>
    <recommendedName>
        <fullName evidence="5">Transmembrane protein</fullName>
    </recommendedName>
</protein>
<accession>A0A8I2YNV5</accession>
<keyword evidence="4" id="KW-1185">Reference proteome</keyword>
<evidence type="ECO:0000256" key="2">
    <source>
        <dbReference type="SAM" id="Phobius"/>
    </source>
</evidence>
<feature type="compositionally biased region" description="Basic and acidic residues" evidence="1">
    <location>
        <begin position="62"/>
        <end position="81"/>
    </location>
</feature>
<evidence type="ECO:0008006" key="5">
    <source>
        <dbReference type="Google" id="ProtNLM"/>
    </source>
</evidence>
<evidence type="ECO:0000313" key="4">
    <source>
        <dbReference type="Proteomes" id="UP000683000"/>
    </source>
</evidence>
<keyword evidence="2" id="KW-1133">Transmembrane helix</keyword>
<feature type="compositionally biased region" description="Polar residues" evidence="1">
    <location>
        <begin position="1"/>
        <end position="12"/>
    </location>
</feature>
<dbReference type="Proteomes" id="UP000683000">
    <property type="component" value="Unassembled WGS sequence"/>
</dbReference>